<organism evidence="1 2">
    <name type="scientific">Stentor coeruleus</name>
    <dbReference type="NCBI Taxonomy" id="5963"/>
    <lineage>
        <taxon>Eukaryota</taxon>
        <taxon>Sar</taxon>
        <taxon>Alveolata</taxon>
        <taxon>Ciliophora</taxon>
        <taxon>Postciliodesmatophora</taxon>
        <taxon>Heterotrichea</taxon>
        <taxon>Heterotrichida</taxon>
        <taxon>Stentoridae</taxon>
        <taxon>Stentor</taxon>
    </lineage>
</organism>
<gene>
    <name evidence="1" type="ORF">SteCoe_38815</name>
</gene>
<proteinExistence type="predicted"/>
<accession>A0A1R2AL09</accession>
<sequence>MDLLEQCAKESNQGMLSNEEVIKLYEIIEGIPGINLMKNLQLIFATKLKKDFTACISLIHNKFNYNQRNSVRVNEKKQLNQLFIDIIEYELKKQNDSNDIISFHQVLKEAKDSSILCLLYKTSFVKVLFNSIKKRINTFTNNYSQIFQRVKNKFRLRFIKNF</sequence>
<evidence type="ECO:0000313" key="1">
    <source>
        <dbReference type="EMBL" id="OMJ65207.1"/>
    </source>
</evidence>
<dbReference type="AlphaFoldDB" id="A0A1R2AL09"/>
<reference evidence="1 2" key="1">
    <citation type="submission" date="2016-11" db="EMBL/GenBank/DDBJ databases">
        <title>The macronuclear genome of Stentor coeruleus: a giant cell with tiny introns.</title>
        <authorList>
            <person name="Slabodnick M."/>
            <person name="Ruby J.G."/>
            <person name="Reiff S.B."/>
            <person name="Swart E.C."/>
            <person name="Gosai S."/>
            <person name="Prabakaran S."/>
            <person name="Witkowska E."/>
            <person name="Larue G.E."/>
            <person name="Fisher S."/>
            <person name="Freeman R.M."/>
            <person name="Gunawardena J."/>
            <person name="Chu W."/>
            <person name="Stover N.A."/>
            <person name="Gregory B.D."/>
            <person name="Nowacki M."/>
            <person name="Derisi J."/>
            <person name="Roy S.W."/>
            <person name="Marshall W.F."/>
            <person name="Sood P."/>
        </authorList>
    </citation>
    <scope>NUCLEOTIDE SEQUENCE [LARGE SCALE GENOMIC DNA]</scope>
    <source>
        <strain evidence="1">WM001</strain>
    </source>
</reference>
<dbReference type="EMBL" id="MPUH01002342">
    <property type="protein sequence ID" value="OMJ65207.1"/>
    <property type="molecule type" value="Genomic_DNA"/>
</dbReference>
<protein>
    <submittedName>
        <fullName evidence="1">Uncharacterized protein</fullName>
    </submittedName>
</protein>
<comment type="caution">
    <text evidence="1">The sequence shown here is derived from an EMBL/GenBank/DDBJ whole genome shotgun (WGS) entry which is preliminary data.</text>
</comment>
<dbReference type="Proteomes" id="UP000187209">
    <property type="component" value="Unassembled WGS sequence"/>
</dbReference>
<name>A0A1R2AL09_9CILI</name>
<evidence type="ECO:0000313" key="2">
    <source>
        <dbReference type="Proteomes" id="UP000187209"/>
    </source>
</evidence>
<keyword evidence="2" id="KW-1185">Reference proteome</keyword>